<evidence type="ECO:0000259" key="1">
    <source>
        <dbReference type="Pfam" id="PF01909"/>
    </source>
</evidence>
<dbReference type="InterPro" id="IPR002934">
    <property type="entry name" value="Polymerase_NTP_transf_dom"/>
</dbReference>
<dbReference type="AlphaFoldDB" id="A0A1F8DXJ8"/>
<dbReference type="STRING" id="1802559.A2372_01280"/>
<dbReference type="EMBL" id="MGIT01000003">
    <property type="protein sequence ID" value="OGM92799.1"/>
    <property type="molecule type" value="Genomic_DNA"/>
</dbReference>
<evidence type="ECO:0000313" key="3">
    <source>
        <dbReference type="Proteomes" id="UP000176422"/>
    </source>
</evidence>
<dbReference type="SUPFAM" id="SSF81301">
    <property type="entry name" value="Nucleotidyltransferase"/>
    <property type="match status" value="1"/>
</dbReference>
<sequence>MANVKTFNEIKDTVIRYKSLLESDNFPVEKMIIFGSSAKGTAKEYSDIDVCVVSDKFARNKDKHETYLWKKAMEVDARIEPVAYAPKDFINADPLAYEIKKLGVVV</sequence>
<reference evidence="2 3" key="1">
    <citation type="journal article" date="2016" name="Nat. Commun.">
        <title>Thousands of microbial genomes shed light on interconnected biogeochemical processes in an aquifer system.</title>
        <authorList>
            <person name="Anantharaman K."/>
            <person name="Brown C.T."/>
            <person name="Hug L.A."/>
            <person name="Sharon I."/>
            <person name="Castelle C.J."/>
            <person name="Probst A.J."/>
            <person name="Thomas B.C."/>
            <person name="Singh A."/>
            <person name="Wilkins M.J."/>
            <person name="Karaoz U."/>
            <person name="Brodie E.L."/>
            <person name="Williams K.H."/>
            <person name="Hubbard S.S."/>
            <person name="Banfield J.F."/>
        </authorList>
    </citation>
    <scope>NUCLEOTIDE SEQUENCE [LARGE SCALE GENOMIC DNA]</scope>
</reference>
<dbReference type="Gene3D" id="3.30.460.10">
    <property type="entry name" value="Beta Polymerase, domain 2"/>
    <property type="match status" value="1"/>
</dbReference>
<dbReference type="PANTHER" id="PTHR43449:SF1">
    <property type="entry name" value="POLYMERASE BETA NUCLEOTIDYLTRANSFERASE DOMAIN-CONTAINING PROTEIN"/>
    <property type="match status" value="1"/>
</dbReference>
<evidence type="ECO:0000313" key="2">
    <source>
        <dbReference type="EMBL" id="OGM92799.1"/>
    </source>
</evidence>
<feature type="domain" description="Polymerase nucleotidyl transferase" evidence="1">
    <location>
        <begin position="24"/>
        <end position="91"/>
    </location>
</feature>
<dbReference type="InterPro" id="IPR043519">
    <property type="entry name" value="NT_sf"/>
</dbReference>
<proteinExistence type="predicted"/>
<name>A0A1F8DXJ8_9BACT</name>
<dbReference type="Proteomes" id="UP000176422">
    <property type="component" value="Unassembled WGS sequence"/>
</dbReference>
<dbReference type="CDD" id="cd05403">
    <property type="entry name" value="NT_KNTase_like"/>
    <property type="match status" value="1"/>
</dbReference>
<accession>A0A1F8DXJ8</accession>
<organism evidence="2 3">
    <name type="scientific">Candidatus Wolfebacteria bacterium RIFOXYB1_FULL_54_12</name>
    <dbReference type="NCBI Taxonomy" id="1802559"/>
    <lineage>
        <taxon>Bacteria</taxon>
        <taxon>Candidatus Wolfeibacteriota</taxon>
    </lineage>
</organism>
<protein>
    <recommendedName>
        <fullName evidence="1">Polymerase nucleotidyl transferase domain-containing protein</fullName>
    </recommendedName>
</protein>
<dbReference type="GO" id="GO:0016779">
    <property type="term" value="F:nucleotidyltransferase activity"/>
    <property type="evidence" value="ECO:0007669"/>
    <property type="project" value="InterPro"/>
</dbReference>
<gene>
    <name evidence="2" type="ORF">A2372_01280</name>
</gene>
<comment type="caution">
    <text evidence="2">The sequence shown here is derived from an EMBL/GenBank/DDBJ whole genome shotgun (WGS) entry which is preliminary data.</text>
</comment>
<dbReference type="PANTHER" id="PTHR43449">
    <property type="entry name" value="NUCLEOTIDYLTRANSFERASE"/>
    <property type="match status" value="1"/>
</dbReference>
<dbReference type="Pfam" id="PF01909">
    <property type="entry name" value="NTP_transf_2"/>
    <property type="match status" value="1"/>
</dbReference>